<feature type="domain" description="Phage head morphogenesis" evidence="2">
    <location>
        <begin position="140"/>
        <end position="232"/>
    </location>
</feature>
<protein>
    <recommendedName>
        <fullName evidence="2">Phage head morphogenesis domain-containing protein</fullName>
    </recommendedName>
</protein>
<dbReference type="Proteomes" id="UP000033101">
    <property type="component" value="Chromosome"/>
</dbReference>
<reference evidence="3 4" key="1">
    <citation type="submission" date="2014-07" db="EMBL/GenBank/DDBJ databases">
        <title>Methanogenic archaea and the global carbon cycle.</title>
        <authorList>
            <person name="Henriksen J.R."/>
            <person name="Luke J."/>
            <person name="Reinhart S."/>
            <person name="Benedict M.N."/>
            <person name="Youngblut N.D."/>
            <person name="Metcalf M.E."/>
            <person name="Whitaker R.J."/>
            <person name="Metcalf W.W."/>
        </authorList>
    </citation>
    <scope>NUCLEOTIDE SEQUENCE [LARGE SCALE GENOMIC DNA]</scope>
    <source>
        <strain evidence="3 4">HB-1</strain>
    </source>
</reference>
<accession>A0A0E3WVJ2</accession>
<gene>
    <name evidence="3" type="ORF">MSHOH_1467</name>
</gene>
<name>A0A0E3WVJ2_9EURY</name>
<evidence type="ECO:0000313" key="3">
    <source>
        <dbReference type="EMBL" id="AKB77950.1"/>
    </source>
</evidence>
<dbReference type="Pfam" id="PF04233">
    <property type="entry name" value="Phage_Mu_F"/>
    <property type="match status" value="1"/>
</dbReference>
<dbReference type="HOGENOM" id="CLU_580898_0_0_2"/>
<evidence type="ECO:0000259" key="2">
    <source>
        <dbReference type="Pfam" id="PF04233"/>
    </source>
</evidence>
<dbReference type="AlphaFoldDB" id="A0A0E3WVJ2"/>
<dbReference type="GeneID" id="24830669"/>
<keyword evidence="4" id="KW-1185">Reference proteome</keyword>
<proteinExistence type="predicted"/>
<dbReference type="KEGG" id="mhor:MSHOH_1467"/>
<evidence type="ECO:0000256" key="1">
    <source>
        <dbReference type="SAM" id="MobiDB-lite"/>
    </source>
</evidence>
<organism evidence="3 4">
    <name type="scientific">Methanosarcina horonobensis HB-1 = JCM 15518</name>
    <dbReference type="NCBI Taxonomy" id="1434110"/>
    <lineage>
        <taxon>Archaea</taxon>
        <taxon>Methanobacteriati</taxon>
        <taxon>Methanobacteriota</taxon>
        <taxon>Stenosarchaea group</taxon>
        <taxon>Methanomicrobia</taxon>
        <taxon>Methanosarcinales</taxon>
        <taxon>Methanosarcinaceae</taxon>
        <taxon>Methanosarcina</taxon>
    </lineage>
</organism>
<sequence>MAIDLEVLDKNIDRQVKSINAAQVAALTIEISAGFVAGLQAGEQKKSFFKSSSAELTEVQKQTIEKLSVEYFGYIAEFNEAAGEQLKDKAREIIRKGGPQQDLKDEILKYAEDIWGGSETVTIDRTGQTRTVIEVTKDRSLRKVEREITRAYTTTVDSYAEMLARTSTHGAYEEGRAAAYQEEGQNMWRFVGPVDERSRPDHSALVGEHFTYGTPESDMGLSLLHEPNCRHRAIVFFNDPDLDTPQEEYEKQKEKAGLYYDEEKGKWAFNDPSDTKKKTETNKTETKTEKKKEEKKQEKKTQEKKKTDFEEIFREHEKVIKDNDFETAIVLDNKGDIIFSKKGKKSSVSFNAEELEKIKGNSFTHNHPRGTSFSLPDIQLASTYRVVEARACGKKYIYSMKPGESGWNKKYFDKKIKPLYSKYDDEVYAELTPRVISGELSNEEWNMLHNHMVWERVSRDLGLDYKRMEW</sequence>
<dbReference type="OrthoDB" id="141965at2157"/>
<dbReference type="InterPro" id="IPR006528">
    <property type="entry name" value="Phage_head_morphogenesis_dom"/>
</dbReference>
<feature type="compositionally biased region" description="Basic and acidic residues" evidence="1">
    <location>
        <begin position="273"/>
        <end position="305"/>
    </location>
</feature>
<feature type="region of interest" description="Disordered" evidence="1">
    <location>
        <begin position="269"/>
        <end position="305"/>
    </location>
</feature>
<dbReference type="RefSeq" id="WP_048138694.1">
    <property type="nucleotide sequence ID" value="NZ_CP009516.1"/>
</dbReference>
<dbReference type="PATRIC" id="fig|1434110.4.peg.1826"/>
<dbReference type="EMBL" id="CP009516">
    <property type="protein sequence ID" value="AKB77950.1"/>
    <property type="molecule type" value="Genomic_DNA"/>
</dbReference>
<evidence type="ECO:0000313" key="4">
    <source>
        <dbReference type="Proteomes" id="UP000033101"/>
    </source>
</evidence>